<dbReference type="InterPro" id="IPR050122">
    <property type="entry name" value="RTK"/>
</dbReference>
<sequence length="713" mass="80979">MLPQIRPLLVYGVIVSFILCNGKHVKSTGEFVGAIRNLTIKVSPDREHIERKDAYKFLKLNISWLPPDSTRQPSSYSVIVTGIQKKGKATSSNRECPEGSLFYILEGNEQLNVLLPEYNNLADIPDLYVQPGCSYKVQVLANPRMKYTPNASEVIYTVPECIIGPECNCIDDKSKLPVPKVNVTRTENQIVVDWSTTLDASDVRFYIISIGVPLFTSKKRKHEVPLYDVIKIGQVSADKRTFLWNLRSSDREYVKVEDDYKITVKAVNYHGCFGPEGSLVARSVLSDVETVDHRHVWFMLIGIITSVILLGVLSILLYRNYNNFFVANQRNPIGVCAISECKSRWTEAILQKRNILYSRNESEEGYTEETDKLKVPLASVRLIRELGSGQFGKVYLGRLNGTEDSLVAVKMSRQGDTSIGSDARQQFLKEIEMMRTAGNHPHLVNLVGYCVQPTRPICILLEYMQGGDLLTYLHRRRKQHCDETVFDHDQTSHTGVRCTSAGNMTERARYANIGDYWVGKMKGNEFLRFAREIALGMEHLETKGITHRDLAARNILLDADLTVKIADFGLSRNGVYVITRAARKAQHLPIRWMSPEALRNRIFSSKSDVWSFGVVLWEMGTLGGFPYPNVTDDRLLRYIIYENGRLERPSDVPFDIYKLMDSCWSTEPENRPNFTEILADLRALATFDDNDTLGTISNPCYAFPFERFVETGE</sequence>
<dbReference type="Gene3D" id="3.30.200.20">
    <property type="entry name" value="Phosphorylase Kinase, domain 1"/>
    <property type="match status" value="1"/>
</dbReference>
<evidence type="ECO:0000256" key="1">
    <source>
        <dbReference type="ARBA" id="ARBA00004167"/>
    </source>
</evidence>
<keyword evidence="4" id="KW-0472">Membrane</keyword>
<keyword evidence="4" id="KW-1133">Transmembrane helix</keyword>
<dbReference type="Proteomes" id="UP001642520">
    <property type="component" value="Unassembled WGS sequence"/>
</dbReference>
<comment type="caution">
    <text evidence="6">The sequence shown here is derived from an EMBL/GenBank/DDBJ whole genome shotgun (WGS) entry which is preliminary data.</text>
</comment>
<dbReference type="EMBL" id="CAXAJV020001292">
    <property type="protein sequence ID" value="CAL7942760.1"/>
    <property type="molecule type" value="Genomic_DNA"/>
</dbReference>
<evidence type="ECO:0000256" key="2">
    <source>
        <dbReference type="ARBA" id="ARBA00051243"/>
    </source>
</evidence>
<dbReference type="PANTHER" id="PTHR24416">
    <property type="entry name" value="TYROSINE-PROTEIN KINASE RECEPTOR"/>
    <property type="match status" value="1"/>
</dbReference>
<protein>
    <recommendedName>
        <fullName evidence="5">Protein kinase domain-containing protein</fullName>
    </recommendedName>
</protein>
<accession>A0ABP1NNZ9</accession>
<dbReference type="Gene3D" id="1.10.510.10">
    <property type="entry name" value="Transferase(Phosphotransferase) domain 1"/>
    <property type="match status" value="1"/>
</dbReference>
<dbReference type="InterPro" id="IPR011009">
    <property type="entry name" value="Kinase-like_dom_sf"/>
</dbReference>
<dbReference type="PROSITE" id="PS00109">
    <property type="entry name" value="PROTEIN_KINASE_TYR"/>
    <property type="match status" value="1"/>
</dbReference>
<dbReference type="PANTHER" id="PTHR24416:SF611">
    <property type="entry name" value="TYROSINE-PROTEIN KINASE TRANSMEMBRANE RECEPTOR ROR"/>
    <property type="match status" value="1"/>
</dbReference>
<dbReference type="Pfam" id="PF07714">
    <property type="entry name" value="PK_Tyr_Ser-Thr"/>
    <property type="match status" value="1"/>
</dbReference>
<evidence type="ECO:0000259" key="5">
    <source>
        <dbReference type="PROSITE" id="PS50011"/>
    </source>
</evidence>
<keyword evidence="4" id="KW-0812">Transmembrane</keyword>
<dbReference type="InterPro" id="IPR001245">
    <property type="entry name" value="Ser-Thr/Tyr_kinase_cat_dom"/>
</dbReference>
<dbReference type="CDD" id="cd00192">
    <property type="entry name" value="PTKc"/>
    <property type="match status" value="1"/>
</dbReference>
<feature type="transmembrane region" description="Helical" evidence="4">
    <location>
        <begin position="296"/>
        <end position="318"/>
    </location>
</feature>
<evidence type="ECO:0000313" key="6">
    <source>
        <dbReference type="EMBL" id="CAL7942760.1"/>
    </source>
</evidence>
<dbReference type="PROSITE" id="PS50011">
    <property type="entry name" value="PROTEIN_KINASE_DOM"/>
    <property type="match status" value="1"/>
</dbReference>
<dbReference type="InterPro" id="IPR008266">
    <property type="entry name" value="Tyr_kinase_AS"/>
</dbReference>
<gene>
    <name evidence="6" type="ORF">XYLVIOL_LOCUS5708</name>
</gene>
<evidence type="ECO:0000256" key="4">
    <source>
        <dbReference type="SAM" id="Phobius"/>
    </source>
</evidence>
<dbReference type="PROSITE" id="PS00107">
    <property type="entry name" value="PROTEIN_KINASE_ATP"/>
    <property type="match status" value="1"/>
</dbReference>
<dbReference type="SMART" id="SM00219">
    <property type="entry name" value="TyrKc"/>
    <property type="match status" value="1"/>
</dbReference>
<keyword evidence="3" id="KW-0067">ATP-binding</keyword>
<evidence type="ECO:0000256" key="3">
    <source>
        <dbReference type="PROSITE-ProRule" id="PRU10141"/>
    </source>
</evidence>
<dbReference type="SUPFAM" id="SSF56112">
    <property type="entry name" value="Protein kinase-like (PK-like)"/>
    <property type="match status" value="1"/>
</dbReference>
<dbReference type="InterPro" id="IPR020635">
    <property type="entry name" value="Tyr_kinase_cat_dom"/>
</dbReference>
<dbReference type="PRINTS" id="PR00109">
    <property type="entry name" value="TYRKINASE"/>
</dbReference>
<organism evidence="6 7">
    <name type="scientific">Xylocopa violacea</name>
    <name type="common">Violet carpenter bee</name>
    <name type="synonym">Apis violacea</name>
    <dbReference type="NCBI Taxonomy" id="135666"/>
    <lineage>
        <taxon>Eukaryota</taxon>
        <taxon>Metazoa</taxon>
        <taxon>Ecdysozoa</taxon>
        <taxon>Arthropoda</taxon>
        <taxon>Hexapoda</taxon>
        <taxon>Insecta</taxon>
        <taxon>Pterygota</taxon>
        <taxon>Neoptera</taxon>
        <taxon>Endopterygota</taxon>
        <taxon>Hymenoptera</taxon>
        <taxon>Apocrita</taxon>
        <taxon>Aculeata</taxon>
        <taxon>Apoidea</taxon>
        <taxon>Anthophila</taxon>
        <taxon>Apidae</taxon>
        <taxon>Xylocopa</taxon>
        <taxon>Xylocopa</taxon>
    </lineage>
</organism>
<keyword evidence="3" id="KW-0547">Nucleotide-binding</keyword>
<dbReference type="InterPro" id="IPR000719">
    <property type="entry name" value="Prot_kinase_dom"/>
</dbReference>
<evidence type="ECO:0000313" key="7">
    <source>
        <dbReference type="Proteomes" id="UP001642520"/>
    </source>
</evidence>
<feature type="domain" description="Protein kinase" evidence="5">
    <location>
        <begin position="380"/>
        <end position="687"/>
    </location>
</feature>
<keyword evidence="7" id="KW-1185">Reference proteome</keyword>
<feature type="binding site" evidence="3">
    <location>
        <position position="410"/>
    </location>
    <ligand>
        <name>ATP</name>
        <dbReference type="ChEBI" id="CHEBI:30616"/>
    </ligand>
</feature>
<name>A0ABP1NNZ9_XYLVO</name>
<dbReference type="InterPro" id="IPR017441">
    <property type="entry name" value="Protein_kinase_ATP_BS"/>
</dbReference>
<comment type="subcellular location">
    <subcellularLocation>
        <location evidence="1">Membrane</location>
        <topology evidence="1">Single-pass membrane protein</topology>
    </subcellularLocation>
</comment>
<proteinExistence type="predicted"/>
<reference evidence="6 7" key="1">
    <citation type="submission" date="2024-08" db="EMBL/GenBank/DDBJ databases">
        <authorList>
            <person name="Will J Nash"/>
            <person name="Angela Man"/>
            <person name="Seanna McTaggart"/>
            <person name="Kendall Baker"/>
            <person name="Tom Barker"/>
            <person name="Leah Catchpole"/>
            <person name="Alex Durrant"/>
            <person name="Karim Gharbi"/>
            <person name="Naomi Irish"/>
            <person name="Gemy Kaithakottil"/>
            <person name="Debby Ku"/>
            <person name="Aaliyah Providence"/>
            <person name="Felix Shaw"/>
            <person name="David Swarbreck"/>
            <person name="Chris Watkins"/>
            <person name="Ann M. McCartney"/>
            <person name="Giulio Formenti"/>
            <person name="Alice Mouton"/>
            <person name="Noel Vella"/>
            <person name="Bjorn M von Reumont"/>
            <person name="Adriana Vella"/>
            <person name="Wilfried Haerty"/>
        </authorList>
    </citation>
    <scope>NUCLEOTIDE SEQUENCE [LARGE SCALE GENOMIC DNA]</scope>
</reference>
<comment type="catalytic activity">
    <reaction evidence="2">
        <text>L-tyrosyl-[protein] + ATP = O-phospho-L-tyrosyl-[protein] + ADP + H(+)</text>
        <dbReference type="Rhea" id="RHEA:10596"/>
        <dbReference type="Rhea" id="RHEA-COMP:10136"/>
        <dbReference type="Rhea" id="RHEA-COMP:20101"/>
        <dbReference type="ChEBI" id="CHEBI:15378"/>
        <dbReference type="ChEBI" id="CHEBI:30616"/>
        <dbReference type="ChEBI" id="CHEBI:46858"/>
        <dbReference type="ChEBI" id="CHEBI:61978"/>
        <dbReference type="ChEBI" id="CHEBI:456216"/>
        <dbReference type="EC" id="2.7.10.1"/>
    </reaction>
</comment>